<feature type="transmembrane region" description="Helical" evidence="8">
    <location>
        <begin position="212"/>
        <end position="232"/>
    </location>
</feature>
<evidence type="ECO:0000256" key="4">
    <source>
        <dbReference type="ARBA" id="ARBA00022824"/>
    </source>
</evidence>
<evidence type="ECO:0000256" key="6">
    <source>
        <dbReference type="ARBA" id="ARBA00023136"/>
    </source>
</evidence>
<feature type="transmembrane region" description="Helical" evidence="8">
    <location>
        <begin position="272"/>
        <end position="290"/>
    </location>
</feature>
<dbReference type="RefSeq" id="XP_028526535.1">
    <property type="nucleotide sequence ID" value="XM_028674955.1"/>
</dbReference>
<gene>
    <name evidence="11" type="primary">ROP14</name>
    <name evidence="11" type="ORF">PGAL8A_00141900</name>
</gene>
<evidence type="ECO:0000256" key="2">
    <source>
        <dbReference type="ARBA" id="ARBA00005512"/>
    </source>
</evidence>
<feature type="compositionally biased region" description="Basic and acidic residues" evidence="7">
    <location>
        <begin position="1128"/>
        <end position="1145"/>
    </location>
</feature>
<comment type="caution">
    <text evidence="11">The sequence shown here is derived from an EMBL/GenBank/DDBJ whole genome shotgun (WGS) entry which is preliminary data.</text>
</comment>
<feature type="transmembrane region" description="Helical" evidence="8">
    <location>
        <begin position="482"/>
        <end position="500"/>
    </location>
</feature>
<dbReference type="InterPro" id="IPR057434">
    <property type="entry name" value="LMF1/2_N"/>
</dbReference>
<comment type="subcellular location">
    <subcellularLocation>
        <location evidence="1">Endoplasmic reticulum membrane</location>
        <topology evidence="1">Multi-pass membrane protein</topology>
    </subcellularLocation>
</comment>
<feature type="transmembrane region" description="Helical" evidence="8">
    <location>
        <begin position="66"/>
        <end position="83"/>
    </location>
</feature>
<feature type="region of interest" description="Disordered" evidence="7">
    <location>
        <begin position="1090"/>
        <end position="1254"/>
    </location>
</feature>
<comment type="similarity">
    <text evidence="2">Belongs to the lipase maturation factor family.</text>
</comment>
<dbReference type="Pfam" id="PF06762">
    <property type="entry name" value="LMF1"/>
    <property type="match status" value="1"/>
</dbReference>
<feature type="compositionally biased region" description="Basic and acidic residues" evidence="7">
    <location>
        <begin position="1166"/>
        <end position="1185"/>
    </location>
</feature>
<proteinExistence type="inferred from homology"/>
<dbReference type="VEuPathDB" id="PlasmoDB:PGAL8A_00141900"/>
<sequence length="1426" mass="172635">MEQNETDEPTKILINDKEIDKDKRLNKIESYIKNFFNNLFSKSPLNDSFPYKNKALENTFWCSQTIYIRIILLSCFFSFVVSWNQNIALIGDDGLTPAKDYVNKILEDLKNENIWTKIQNFHSLFLFLPVCNFIINLLPVIGMILSLSGLFLNCINVIIILSIYILLQSIYSIGNVWFNYVYELELLELVFLCMFLVPLYKNHLKKKYSATFLIQYIARFFVFKVLIGSSLIRLKNSDLWGKLEGKYYIYETHPLPSTLSYFLHASPLLSKLDNLFSILTECVFSFFILFPIRSFRLIGGSIIFIYCLLNFFTGNSYLFYFLLLAPLMFCFDDNILLRFFFKWRRNEILNIVKEKLINQNKSKRYFKSFNIFYFSGMNIEELSKMYDTYFNSNKEKNTLVQEEELISRSGSNEICFYKNESIFKNIKNDLCNIFYWIYSKNGLQYFIRNKNLTFEIISHIICSLIIIIYICITTIYPMTTLYFIFYLLIFTLYAFYIFFYTDNIISKVISQISLLTSLLLIYSNQIFFYGFVNMFHVSLFFIHLICLFILSTFFLNNRRFIFKFTAQYFYFILFIYFLSFFIRNILSPYQVMNAEYGSFELMNVYGSFGKIKKARNEIIIQGTDDKNINENTLWKNYEFNCKPDNVYKSMCNQFRFIFHFIPIIYIDRLDWQLSALSDKDNETILEVQWFKKFLTKLSMNDKNIISLLYKNPFMEKEIKLPFYLRILNNVYKFSEKGEKQWWDVVSSKVIVEPYHIPLIVDNFTKKNNEMDHKNYMISNVFQQINRQSNHNLRKHMKKLQKKYEKEKKLKEKKIEEQRKIEERKKIEQKKKLEEQRKIEEEKKKLEQRKMEEQRKIEEEKKKLEQRKMEEQRKIEEQKRKLEQREMEEQKKIEEQRKKLEEQKKIEEYNISKKKKFLEKQRKFLEEKELEEQERNDKERKKFEKQRKIEEQKIFEEQRKIEEEKKKLREQKKIDEERRKLEEQKQIKERKRIEEEKQKLEEMKKNIEEKKKLEQKSEQQKNYNKSDEELDERLKNELLSENNINVSTIHKLNNSNNLQHIKIHDENLSDNTKRELNKLIDEKLDNELNEKLKEGEPSKELKKINNYTKNDNGEIIESEEEVNEEIDEEKIKESDNEIEEKKKENLNEEIEDDEKLENESNEDIEEEMQKESSGEIEEKKKEKSNEEVEDDEKLENESNEDIEEEKQNESSGEIEEKKKEKSNEEIEDEKLENELNQEIEEKENENEEFIKDEIKQKEELEKELYEDIEEKEKEKNEITTKEKKDKLSNEKSKQKLENETNINEENINKNEKNNFNELKDINMKKDEELKKRKSNVASYEFKKFMLDKNMKNKLDNAIKNSYTKYKLLSNYSDKINKLGLFNLYNDQNKSIAVNKLKERSNYKGDDDVYLKDAIYDNDNDKKNTSQK</sequence>
<dbReference type="PANTHER" id="PTHR14463:SF10">
    <property type="entry name" value="LIPASE MATURATION FACTOR 1"/>
    <property type="match status" value="1"/>
</dbReference>
<evidence type="ECO:0000256" key="7">
    <source>
        <dbReference type="SAM" id="MobiDB-lite"/>
    </source>
</evidence>
<feature type="transmembrane region" description="Helical" evidence="8">
    <location>
        <begin position="537"/>
        <end position="556"/>
    </location>
</feature>
<keyword evidence="4" id="KW-0256">Endoplasmic reticulum</keyword>
<dbReference type="EMBL" id="CVMV01000019">
    <property type="protein sequence ID" value="CRG93713.1"/>
    <property type="molecule type" value="Genomic_DNA"/>
</dbReference>
<organism evidence="11 12">
    <name type="scientific">Plasmodium gallinaceum</name>
    <dbReference type="NCBI Taxonomy" id="5849"/>
    <lineage>
        <taxon>Eukaryota</taxon>
        <taxon>Sar</taxon>
        <taxon>Alveolata</taxon>
        <taxon>Apicomplexa</taxon>
        <taxon>Aconoidasida</taxon>
        <taxon>Haemosporida</taxon>
        <taxon>Plasmodiidae</taxon>
        <taxon>Plasmodium</taxon>
        <taxon>Plasmodium (Haemamoeba)</taxon>
    </lineage>
</organism>
<feature type="compositionally biased region" description="Acidic residues" evidence="7">
    <location>
        <begin position="1186"/>
        <end position="1205"/>
    </location>
</feature>
<dbReference type="CDD" id="cd22265">
    <property type="entry name" value="UDM1_RNF168"/>
    <property type="match status" value="1"/>
</dbReference>
<feature type="transmembrane region" description="Helical" evidence="8">
    <location>
        <begin position="154"/>
        <end position="174"/>
    </location>
</feature>
<dbReference type="GO" id="GO:0051604">
    <property type="term" value="P:protein maturation"/>
    <property type="evidence" value="ECO:0007669"/>
    <property type="project" value="InterPro"/>
</dbReference>
<evidence type="ECO:0000313" key="11">
    <source>
        <dbReference type="EMBL" id="CRG93713.1"/>
    </source>
</evidence>
<dbReference type="PANTHER" id="PTHR14463">
    <property type="entry name" value="LIPASE MATURATION FACTOR"/>
    <property type="match status" value="1"/>
</dbReference>
<evidence type="ECO:0000256" key="3">
    <source>
        <dbReference type="ARBA" id="ARBA00022692"/>
    </source>
</evidence>
<keyword evidence="5 8" id="KW-1133">Transmembrane helix</keyword>
<feature type="transmembrane region" description="Helical" evidence="8">
    <location>
        <begin position="512"/>
        <end position="531"/>
    </location>
</feature>
<feature type="compositionally biased region" description="Acidic residues" evidence="7">
    <location>
        <begin position="1113"/>
        <end position="1127"/>
    </location>
</feature>
<feature type="compositionally biased region" description="Basic and acidic residues" evidence="7">
    <location>
        <begin position="1213"/>
        <end position="1223"/>
    </location>
</feature>
<dbReference type="InterPro" id="IPR009613">
    <property type="entry name" value="LMF"/>
</dbReference>
<keyword evidence="12" id="KW-1185">Reference proteome</keyword>
<evidence type="ECO:0000256" key="5">
    <source>
        <dbReference type="ARBA" id="ARBA00022989"/>
    </source>
</evidence>
<feature type="transmembrane region" description="Helical" evidence="8">
    <location>
        <begin position="124"/>
        <end position="147"/>
    </location>
</feature>
<feature type="compositionally biased region" description="Acidic residues" evidence="7">
    <location>
        <begin position="1224"/>
        <end position="1246"/>
    </location>
</feature>
<dbReference type="GeneID" id="39729943"/>
<dbReference type="OMA" id="KMQEHNM"/>
<feature type="transmembrane region" description="Helical" evidence="8">
    <location>
        <begin position="456"/>
        <end position="476"/>
    </location>
</feature>
<evidence type="ECO:0000256" key="8">
    <source>
        <dbReference type="SAM" id="Phobius"/>
    </source>
</evidence>
<dbReference type="InterPro" id="IPR057433">
    <property type="entry name" value="LMF1/2_C"/>
</dbReference>
<keyword evidence="3 8" id="KW-0812">Transmembrane</keyword>
<protein>
    <submittedName>
        <fullName evidence="11">Rhoptry protein ROP14, putative</fullName>
    </submittedName>
</protein>
<dbReference type="OrthoDB" id="434126at2759"/>
<dbReference type="GO" id="GO:0005789">
    <property type="term" value="C:endoplasmic reticulum membrane"/>
    <property type="evidence" value="ECO:0007669"/>
    <property type="project" value="UniProtKB-SubCell"/>
</dbReference>
<accession>A0A1J1GMS8</accession>
<feature type="region of interest" description="Disordered" evidence="7">
    <location>
        <begin position="846"/>
        <end position="895"/>
    </location>
</feature>
<feature type="transmembrane region" description="Helical" evidence="8">
    <location>
        <begin position="180"/>
        <end position="200"/>
    </location>
</feature>
<evidence type="ECO:0000259" key="10">
    <source>
        <dbReference type="Pfam" id="PF25179"/>
    </source>
</evidence>
<evidence type="ECO:0000256" key="1">
    <source>
        <dbReference type="ARBA" id="ARBA00004477"/>
    </source>
</evidence>
<feature type="domain" description="Lipase maturation factor 1/2 N-terminal" evidence="9">
    <location>
        <begin position="180"/>
        <end position="335"/>
    </location>
</feature>
<evidence type="ECO:0000259" key="9">
    <source>
        <dbReference type="Pfam" id="PF06762"/>
    </source>
</evidence>
<reference evidence="11" key="1">
    <citation type="submission" date="2015-04" db="EMBL/GenBank/DDBJ databases">
        <authorList>
            <consortium name="Pathogen Informatics"/>
        </authorList>
    </citation>
    <scope>NUCLEOTIDE SEQUENCE [LARGE SCALE GENOMIC DNA]</scope>
    <source>
        <strain evidence="11">8A</strain>
    </source>
</reference>
<feature type="compositionally biased region" description="Basic and acidic residues" evidence="7">
    <location>
        <begin position="1266"/>
        <end position="1297"/>
    </location>
</feature>
<feature type="domain" description="Lipase maturation factor 1/2 C-terminal" evidence="10">
    <location>
        <begin position="601"/>
        <end position="743"/>
    </location>
</feature>
<keyword evidence="6 8" id="KW-0472">Membrane</keyword>
<feature type="region of interest" description="Disordered" evidence="7">
    <location>
        <begin position="1266"/>
        <end position="1312"/>
    </location>
</feature>
<evidence type="ECO:0000313" key="12">
    <source>
        <dbReference type="Proteomes" id="UP000220797"/>
    </source>
</evidence>
<feature type="transmembrane region" description="Helical" evidence="8">
    <location>
        <begin position="297"/>
        <end position="313"/>
    </location>
</feature>
<dbReference type="Proteomes" id="UP000220797">
    <property type="component" value="Unassembled WGS sequence"/>
</dbReference>
<feature type="region of interest" description="Disordered" evidence="7">
    <location>
        <begin position="965"/>
        <end position="1028"/>
    </location>
</feature>
<feature type="transmembrane region" description="Helical" evidence="8">
    <location>
        <begin position="568"/>
        <end position="586"/>
    </location>
</feature>
<dbReference type="Pfam" id="PF25179">
    <property type="entry name" value="LMF1_C"/>
    <property type="match status" value="1"/>
</dbReference>
<feature type="compositionally biased region" description="Acidic residues" evidence="7">
    <location>
        <begin position="1146"/>
        <end position="1165"/>
    </location>
</feature>
<feature type="compositionally biased region" description="Basic and acidic residues" evidence="7">
    <location>
        <begin position="1090"/>
        <end position="1102"/>
    </location>
</feature>
<name>A0A1J1GMS8_PLAGA</name>